<feature type="region of interest" description="Disordered" evidence="1">
    <location>
        <begin position="45"/>
        <end position="66"/>
    </location>
</feature>
<reference evidence="2 3" key="1">
    <citation type="journal article" date="2019" name="Commun. Biol.">
        <title>The bagworm genome reveals a unique fibroin gene that provides high tensile strength.</title>
        <authorList>
            <person name="Kono N."/>
            <person name="Nakamura H."/>
            <person name="Ohtoshi R."/>
            <person name="Tomita M."/>
            <person name="Numata K."/>
            <person name="Arakawa K."/>
        </authorList>
    </citation>
    <scope>NUCLEOTIDE SEQUENCE [LARGE SCALE GENOMIC DNA]</scope>
</reference>
<comment type="caution">
    <text evidence="2">The sequence shown here is derived from an EMBL/GenBank/DDBJ whole genome shotgun (WGS) entry which is preliminary data.</text>
</comment>
<accession>A0A4C1ZP73</accession>
<protein>
    <submittedName>
        <fullName evidence="2">Uncharacterized protein</fullName>
    </submittedName>
</protein>
<dbReference type="EMBL" id="BGZK01001963">
    <property type="protein sequence ID" value="GBP88874.1"/>
    <property type="molecule type" value="Genomic_DNA"/>
</dbReference>
<organism evidence="2 3">
    <name type="scientific">Eumeta variegata</name>
    <name type="common">Bagworm moth</name>
    <name type="synonym">Eumeta japonica</name>
    <dbReference type="NCBI Taxonomy" id="151549"/>
    <lineage>
        <taxon>Eukaryota</taxon>
        <taxon>Metazoa</taxon>
        <taxon>Ecdysozoa</taxon>
        <taxon>Arthropoda</taxon>
        <taxon>Hexapoda</taxon>
        <taxon>Insecta</taxon>
        <taxon>Pterygota</taxon>
        <taxon>Neoptera</taxon>
        <taxon>Endopterygota</taxon>
        <taxon>Lepidoptera</taxon>
        <taxon>Glossata</taxon>
        <taxon>Ditrysia</taxon>
        <taxon>Tineoidea</taxon>
        <taxon>Psychidae</taxon>
        <taxon>Oiketicinae</taxon>
        <taxon>Eumeta</taxon>
    </lineage>
</organism>
<name>A0A4C1ZP73_EUMVA</name>
<evidence type="ECO:0000313" key="2">
    <source>
        <dbReference type="EMBL" id="GBP88874.1"/>
    </source>
</evidence>
<sequence length="95" mass="10198">MKNKLQGMCFTDADEAMAAHAKAVEATAKLRRGSRAARRVARAAASPRAPLTLSSHNGAVACGVPPSHVRARRRRAAGRRGRSRCPLIIVDSQIR</sequence>
<proteinExistence type="predicted"/>
<evidence type="ECO:0000256" key="1">
    <source>
        <dbReference type="SAM" id="MobiDB-lite"/>
    </source>
</evidence>
<evidence type="ECO:0000313" key="3">
    <source>
        <dbReference type="Proteomes" id="UP000299102"/>
    </source>
</evidence>
<gene>
    <name evidence="2" type="ORF">EVAR_63896_1</name>
</gene>
<dbReference type="Proteomes" id="UP000299102">
    <property type="component" value="Unassembled WGS sequence"/>
</dbReference>
<keyword evidence="3" id="KW-1185">Reference proteome</keyword>
<dbReference type="AlphaFoldDB" id="A0A4C1ZP73"/>